<feature type="region of interest" description="Disordered" evidence="1">
    <location>
        <begin position="1"/>
        <end position="28"/>
    </location>
</feature>
<proteinExistence type="predicted"/>
<organism evidence="3 4">
    <name type="scientific">Orbilia brochopaga</name>
    <dbReference type="NCBI Taxonomy" id="3140254"/>
    <lineage>
        <taxon>Eukaryota</taxon>
        <taxon>Fungi</taxon>
        <taxon>Dikarya</taxon>
        <taxon>Ascomycota</taxon>
        <taxon>Pezizomycotina</taxon>
        <taxon>Orbiliomycetes</taxon>
        <taxon>Orbiliales</taxon>
        <taxon>Orbiliaceae</taxon>
        <taxon>Orbilia</taxon>
    </lineage>
</organism>
<dbReference type="EMBL" id="JAVHNQ010000001">
    <property type="protein sequence ID" value="KAK6359267.1"/>
    <property type="molecule type" value="Genomic_DNA"/>
</dbReference>
<comment type="caution">
    <text evidence="3">The sequence shown here is derived from an EMBL/GenBank/DDBJ whole genome shotgun (WGS) entry which is preliminary data.</text>
</comment>
<name>A0AAV9VCT8_9PEZI</name>
<dbReference type="AlphaFoldDB" id="A0AAV9VCT8"/>
<evidence type="ECO:0000313" key="3">
    <source>
        <dbReference type="EMBL" id="KAK6359267.1"/>
    </source>
</evidence>
<dbReference type="InterPro" id="IPR036047">
    <property type="entry name" value="F-box-like_dom_sf"/>
</dbReference>
<protein>
    <recommendedName>
        <fullName evidence="2">F-box domain-containing protein</fullName>
    </recommendedName>
</protein>
<dbReference type="Gene3D" id="1.20.1280.50">
    <property type="match status" value="1"/>
</dbReference>
<reference evidence="3 4" key="1">
    <citation type="submission" date="2019-10" db="EMBL/GenBank/DDBJ databases">
        <authorList>
            <person name="Palmer J.M."/>
        </authorList>
    </citation>
    <scope>NUCLEOTIDE SEQUENCE [LARGE SCALE GENOMIC DNA]</scope>
    <source>
        <strain evidence="3 4">TWF696</strain>
    </source>
</reference>
<dbReference type="SUPFAM" id="SSF81383">
    <property type="entry name" value="F-box domain"/>
    <property type="match status" value="1"/>
</dbReference>
<gene>
    <name evidence="3" type="ORF">TWF696_000430</name>
</gene>
<evidence type="ECO:0000259" key="2">
    <source>
        <dbReference type="PROSITE" id="PS50181"/>
    </source>
</evidence>
<dbReference type="InterPro" id="IPR001810">
    <property type="entry name" value="F-box_dom"/>
</dbReference>
<feature type="domain" description="F-box" evidence="2">
    <location>
        <begin position="46"/>
        <end position="96"/>
    </location>
</feature>
<feature type="region of interest" description="Disordered" evidence="1">
    <location>
        <begin position="235"/>
        <end position="255"/>
    </location>
</feature>
<keyword evidence="4" id="KW-1185">Reference proteome</keyword>
<evidence type="ECO:0000313" key="4">
    <source>
        <dbReference type="Proteomes" id="UP001375240"/>
    </source>
</evidence>
<dbReference type="Proteomes" id="UP001375240">
    <property type="component" value="Unassembled WGS sequence"/>
</dbReference>
<dbReference type="PROSITE" id="PS50181">
    <property type="entry name" value="FBOX"/>
    <property type="match status" value="1"/>
</dbReference>
<sequence>MGASHSSDKAAGLVHRSTNRKSLRASVSSSLSYSSPKKRLLSTLSGMGYDSLPLEIELKILEEIEWTETVACSQVCTRWRDHLARAKAHDQRYLPDRQSIVDSPKRNSSGVCGLRAKRNSGDAPQLQNLSTSFSELTVTIATDEAPPTGFADDANTGAIPQSAILGRGSVVLLHRFMHEADHSFGFFVKVDPAAGSHASQSINPPEGFFLIGNERLHSHANSLGGRAGSLVLASETTPDHASTSESSTIDSSSDDIDTSFAGTGSIALQLSRQWQWSEPLFNSPMCDTEILYGRGFETFKRLRRNIPYNPRAGSGNGTGRYLRRLSELDLADGKTCVTVRQLVAAISRSVRTIKMLEPEARERGGVFFVKFDGIRMKEYMKYVPHGFFDFETGGRIELEIYEGVQWVPS</sequence>
<accession>A0AAV9VCT8</accession>
<evidence type="ECO:0000256" key="1">
    <source>
        <dbReference type="SAM" id="MobiDB-lite"/>
    </source>
</evidence>